<dbReference type="EMBL" id="JAWHVL010000013">
    <property type="protein sequence ID" value="MDV2632355.1"/>
    <property type="molecule type" value="Genomic_DNA"/>
</dbReference>
<keyword evidence="1" id="KW-1133">Transmembrane helix</keyword>
<feature type="transmembrane region" description="Helical" evidence="1">
    <location>
        <begin position="74"/>
        <end position="92"/>
    </location>
</feature>
<proteinExistence type="predicted"/>
<accession>A0AAE4NRG5</accession>
<dbReference type="AlphaFoldDB" id="A0AAE4NRG5"/>
<evidence type="ECO:0000256" key="1">
    <source>
        <dbReference type="SAM" id="Phobius"/>
    </source>
</evidence>
<dbReference type="Proteomes" id="UP001186047">
    <property type="component" value="Unassembled WGS sequence"/>
</dbReference>
<keyword evidence="1" id="KW-0812">Transmembrane</keyword>
<protein>
    <submittedName>
        <fullName evidence="2">Uncharacterized protein</fullName>
    </submittedName>
</protein>
<sequence>MENIIINVLDKMRGENLEFILEFFLSCIVEGLFLSSEGQRSKKIKIWHGILRSSMYLAISILFLFLSYSSGSRTVQMIFFLVISLFSFYMMIKTNFTSYKRHVEWAKNQGQKDQEKPF</sequence>
<gene>
    <name evidence="2" type="ORF">RZO31_05615</name>
</gene>
<comment type="caution">
    <text evidence="2">The sequence shown here is derived from an EMBL/GenBank/DDBJ whole genome shotgun (WGS) entry which is preliminary data.</text>
</comment>
<keyword evidence="1" id="KW-0472">Membrane</keyword>
<evidence type="ECO:0000313" key="2">
    <source>
        <dbReference type="EMBL" id="MDV2632355.1"/>
    </source>
</evidence>
<feature type="transmembrane region" description="Helical" evidence="1">
    <location>
        <begin position="46"/>
        <end position="68"/>
    </location>
</feature>
<organism evidence="2 3">
    <name type="scientific">Lactococcus lactis</name>
    <dbReference type="NCBI Taxonomy" id="1358"/>
    <lineage>
        <taxon>Bacteria</taxon>
        <taxon>Bacillati</taxon>
        <taxon>Bacillota</taxon>
        <taxon>Bacilli</taxon>
        <taxon>Lactobacillales</taxon>
        <taxon>Streptococcaceae</taxon>
        <taxon>Lactococcus</taxon>
    </lineage>
</organism>
<name>A0AAE4NRG5_9LACT</name>
<evidence type="ECO:0000313" key="3">
    <source>
        <dbReference type="Proteomes" id="UP001186047"/>
    </source>
</evidence>
<reference evidence="2" key="1">
    <citation type="submission" date="2023-10" db="EMBL/GenBank/DDBJ databases">
        <title>Production of high quality cheese from raw caw milk (raw cheese).</title>
        <authorList>
            <person name="Samouris G."/>
        </authorList>
    </citation>
    <scope>NUCLEOTIDE SEQUENCE</scope>
    <source>
        <strain evidence="2">M17-3</strain>
    </source>
</reference>
<dbReference type="RefSeq" id="WP_152993658.1">
    <property type="nucleotide sequence ID" value="NZ_JAGXIX010000011.1"/>
</dbReference>